<keyword evidence="3" id="KW-1185">Reference proteome</keyword>
<evidence type="ECO:0000313" key="3">
    <source>
        <dbReference type="Proteomes" id="UP000032233"/>
    </source>
</evidence>
<name>A0A0D2IYX9_9BACT</name>
<dbReference type="InterPro" id="IPR017850">
    <property type="entry name" value="Alkaline_phosphatase_core_sf"/>
</dbReference>
<dbReference type="PANTHER" id="PTHR43751:SF3">
    <property type="entry name" value="SULFATASE N-TERMINAL DOMAIN-CONTAINING PROTEIN"/>
    <property type="match status" value="1"/>
</dbReference>
<dbReference type="Proteomes" id="UP000032233">
    <property type="component" value="Unassembled WGS sequence"/>
</dbReference>
<sequence>MNVVMIIMDSLRWDYVGAYGNDWIKTPNMDRLASEGTMFEYCYSEGLPTVPTRTTFFTGRYTFPFRGWQRIEPKDVLLAETLWNKGVDTAMITDVYHLHKPSMAFERGFDYTEHVRGHEGDPWIVDPDVDVSERLEQVHKSHGNDRSVKAQIEQYLKNVSWWEGEEDTFVARVMRSGAEWLDRRKSDERPFLLWLDCFDPHEPWDPPEPYRSLYTDPEYKGKDIIQPIPGPVEGYLTEDELENIKNLYAGKITLCDKWLGYILDKLEEKGILDDTMVIFTTDHGEPFGEHGYLKKAQPGLYDTLARIPLIVRHPKGLGAGKKVKALVETTEIFPTVLDAFGVKKPPKAHGESLIPLMAGEKDKIRDYAYMGYYKQSWRISDHKWSFHLYLAKGKESELYDLEADPKQTKNVIAEHPEKARELELELRRFVSEIR</sequence>
<dbReference type="PATRIC" id="fig|1429043.3.peg.5411"/>
<evidence type="ECO:0000313" key="2">
    <source>
        <dbReference type="EMBL" id="KIX11229.1"/>
    </source>
</evidence>
<dbReference type="OrthoDB" id="5500422at2"/>
<dbReference type="SUPFAM" id="SSF53649">
    <property type="entry name" value="Alkaline phosphatase-like"/>
    <property type="match status" value="1"/>
</dbReference>
<evidence type="ECO:0000259" key="1">
    <source>
        <dbReference type="Pfam" id="PF00884"/>
    </source>
</evidence>
<dbReference type="FunCoup" id="A0A0D2IYX9">
    <property type="interactions" value="204"/>
</dbReference>
<accession>A0A0D2IYX9</accession>
<dbReference type="PANTHER" id="PTHR43751">
    <property type="entry name" value="SULFATASE"/>
    <property type="match status" value="1"/>
</dbReference>
<dbReference type="CDD" id="cd16148">
    <property type="entry name" value="sulfatase_like"/>
    <property type="match status" value="1"/>
</dbReference>
<protein>
    <recommendedName>
        <fullName evidence="1">Sulfatase N-terminal domain-containing protein</fullName>
    </recommendedName>
</protein>
<organism evidence="2 3">
    <name type="scientific">Dethiosulfatarculus sandiegensis</name>
    <dbReference type="NCBI Taxonomy" id="1429043"/>
    <lineage>
        <taxon>Bacteria</taxon>
        <taxon>Pseudomonadati</taxon>
        <taxon>Thermodesulfobacteriota</taxon>
        <taxon>Desulfarculia</taxon>
        <taxon>Desulfarculales</taxon>
        <taxon>Desulfarculaceae</taxon>
        <taxon>Dethiosulfatarculus</taxon>
    </lineage>
</organism>
<feature type="domain" description="Sulfatase N-terminal" evidence="1">
    <location>
        <begin position="2"/>
        <end position="342"/>
    </location>
</feature>
<dbReference type="Gene3D" id="3.40.720.10">
    <property type="entry name" value="Alkaline Phosphatase, subunit A"/>
    <property type="match status" value="1"/>
</dbReference>
<dbReference type="STRING" id="1429043.X474_25610"/>
<comment type="caution">
    <text evidence="2">The sequence shown here is derived from an EMBL/GenBank/DDBJ whole genome shotgun (WGS) entry which is preliminary data.</text>
</comment>
<dbReference type="InterPro" id="IPR000917">
    <property type="entry name" value="Sulfatase_N"/>
</dbReference>
<proteinExistence type="predicted"/>
<dbReference type="AlphaFoldDB" id="A0A0D2IYX9"/>
<dbReference type="RefSeq" id="WP_044352336.1">
    <property type="nucleotide sequence ID" value="NZ_AZAC01000067.1"/>
</dbReference>
<dbReference type="Pfam" id="PF00884">
    <property type="entry name" value="Sulfatase"/>
    <property type="match status" value="1"/>
</dbReference>
<reference evidence="2 3" key="1">
    <citation type="submission" date="2013-11" db="EMBL/GenBank/DDBJ databases">
        <title>Metagenomic analysis of a methanogenic consortium involved in long chain n-alkane degradation.</title>
        <authorList>
            <person name="Davidova I.A."/>
            <person name="Callaghan A.V."/>
            <person name="Wawrik B."/>
            <person name="Pruitt S."/>
            <person name="Marks C."/>
            <person name="Duncan K.E."/>
            <person name="Suflita J.M."/>
        </authorList>
    </citation>
    <scope>NUCLEOTIDE SEQUENCE [LARGE SCALE GENOMIC DNA]</scope>
    <source>
        <strain evidence="2 3">SPR</strain>
    </source>
</reference>
<dbReference type="InterPro" id="IPR052701">
    <property type="entry name" value="GAG_Ulvan_Degrading_Sulfatases"/>
</dbReference>
<dbReference type="EMBL" id="AZAC01000067">
    <property type="protein sequence ID" value="KIX11229.1"/>
    <property type="molecule type" value="Genomic_DNA"/>
</dbReference>
<dbReference type="InParanoid" id="A0A0D2IYX9"/>
<gene>
    <name evidence="2" type="ORF">X474_25610</name>
</gene>